<feature type="domain" description="Peptidase M13 N-terminal" evidence="3">
    <location>
        <begin position="21"/>
        <end position="248"/>
    </location>
</feature>
<protein>
    <recommendedName>
        <fullName evidence="3">Peptidase M13 N-terminal domain-containing protein</fullName>
    </recommendedName>
</protein>
<dbReference type="VEuPathDB" id="VectorBase:PPAI006903"/>
<dbReference type="AlphaFoldDB" id="A0A1B0DFU2"/>
<name>A0A1B0DFU2_PHLPP</name>
<comment type="subcellular location">
    <subcellularLocation>
        <location evidence="1">Cell membrane</location>
        <topology evidence="1">Single-pass type II membrane protein</topology>
    </subcellularLocation>
</comment>
<organism evidence="4 5">
    <name type="scientific">Phlebotomus papatasi</name>
    <name type="common">Sandfly</name>
    <dbReference type="NCBI Taxonomy" id="29031"/>
    <lineage>
        <taxon>Eukaryota</taxon>
        <taxon>Metazoa</taxon>
        <taxon>Ecdysozoa</taxon>
        <taxon>Arthropoda</taxon>
        <taxon>Hexapoda</taxon>
        <taxon>Insecta</taxon>
        <taxon>Pterygota</taxon>
        <taxon>Neoptera</taxon>
        <taxon>Endopterygota</taxon>
        <taxon>Diptera</taxon>
        <taxon>Nematocera</taxon>
        <taxon>Psychodoidea</taxon>
        <taxon>Psychodidae</taxon>
        <taxon>Phlebotomus</taxon>
        <taxon>Phlebotomus</taxon>
    </lineage>
</organism>
<dbReference type="InterPro" id="IPR008753">
    <property type="entry name" value="Peptidase_M13_N"/>
</dbReference>
<evidence type="ECO:0000313" key="4">
    <source>
        <dbReference type="EnsemblMetazoa" id="PPAI006903-PA"/>
    </source>
</evidence>
<dbReference type="SUPFAM" id="SSF55486">
    <property type="entry name" value="Metalloproteases ('zincins'), catalytic domain"/>
    <property type="match status" value="1"/>
</dbReference>
<dbReference type="GO" id="GO:0005886">
    <property type="term" value="C:plasma membrane"/>
    <property type="evidence" value="ECO:0007669"/>
    <property type="project" value="UniProtKB-SubCell"/>
</dbReference>
<dbReference type="Pfam" id="PF05649">
    <property type="entry name" value="Peptidase_M13_N"/>
    <property type="match status" value="1"/>
</dbReference>
<evidence type="ECO:0000256" key="1">
    <source>
        <dbReference type="ARBA" id="ARBA00004401"/>
    </source>
</evidence>
<dbReference type="PANTHER" id="PTHR11733">
    <property type="entry name" value="ZINC METALLOPROTEASE FAMILY M13 NEPRILYSIN-RELATED"/>
    <property type="match status" value="1"/>
</dbReference>
<dbReference type="EMBL" id="AJVK01059011">
    <property type="status" value="NOT_ANNOTATED_CDS"/>
    <property type="molecule type" value="Genomic_DNA"/>
</dbReference>
<dbReference type="Proteomes" id="UP000092462">
    <property type="component" value="Unassembled WGS sequence"/>
</dbReference>
<dbReference type="VEuPathDB" id="VectorBase:PPAPM1_006286"/>
<reference evidence="4" key="1">
    <citation type="submission" date="2022-08" db="UniProtKB">
        <authorList>
            <consortium name="EnsemblMetazoa"/>
        </authorList>
    </citation>
    <scope>IDENTIFICATION</scope>
    <source>
        <strain evidence="4">Israel</strain>
    </source>
</reference>
<evidence type="ECO:0000313" key="5">
    <source>
        <dbReference type="Proteomes" id="UP000092462"/>
    </source>
</evidence>
<keyword evidence="5" id="KW-1185">Reference proteome</keyword>
<dbReference type="InterPro" id="IPR000718">
    <property type="entry name" value="Peptidase_M13"/>
</dbReference>
<dbReference type="InterPro" id="IPR042089">
    <property type="entry name" value="Peptidase_M13_dom_2"/>
</dbReference>
<proteinExistence type="inferred from homology"/>
<dbReference type="PANTHER" id="PTHR11733:SF228">
    <property type="entry name" value="PROTEIN GONE EARLY"/>
    <property type="match status" value="1"/>
</dbReference>
<dbReference type="Gene3D" id="1.10.1380.10">
    <property type="entry name" value="Neutral endopeptidase , domain2"/>
    <property type="match status" value="1"/>
</dbReference>
<comment type="similarity">
    <text evidence="2">Belongs to the peptidase M13 family.</text>
</comment>
<dbReference type="EnsemblMetazoa" id="PPAI006903-RA">
    <property type="protein sequence ID" value="PPAI006903-PA"/>
    <property type="gene ID" value="PPAI006903"/>
</dbReference>
<dbReference type="GO" id="GO:0006508">
    <property type="term" value="P:proteolysis"/>
    <property type="evidence" value="ECO:0007669"/>
    <property type="project" value="InterPro"/>
</dbReference>
<sequence>MITIFCNLLDGFWILGDSLLVWDFRKQFVKLQSEYGVSPFVRIRVENRKSPPHDGIIVIDEGEVSLPSKMFYRLGPRNEIVEGFKILLRDVAILMGVVHDRAKQFAEDIFNYEKRIVNTINVTQQNDDREINKEISLGSVMKIAPSLPLLDIITTLYPNSRVTENTVVLVKDLEVLRSMSIVVSTTDIQVLNMYLIWSLIRRFLPFISRDYRIALEEFERKLYGFREPPPKWFFCTKLVRDWMSFGVDVLRENPQLIVLHQKDTTHESKVFFSEKFTDDQVNNSDELVKLIFFHIRNELKGSVNDDGRISDSLRTYISDRLSAVSLQIGIPDDAARTDEFVNSYYEDFTPQRLYFLNNLRYRWKFIKARTELRLTNQTKTE</sequence>
<evidence type="ECO:0000259" key="3">
    <source>
        <dbReference type="Pfam" id="PF05649"/>
    </source>
</evidence>
<evidence type="ECO:0000256" key="2">
    <source>
        <dbReference type="ARBA" id="ARBA00007357"/>
    </source>
</evidence>
<dbReference type="PROSITE" id="PS51885">
    <property type="entry name" value="NEPRILYSIN"/>
    <property type="match status" value="1"/>
</dbReference>
<accession>A0A1B0DFU2</accession>
<dbReference type="GO" id="GO:0004222">
    <property type="term" value="F:metalloendopeptidase activity"/>
    <property type="evidence" value="ECO:0007669"/>
    <property type="project" value="InterPro"/>
</dbReference>